<dbReference type="EMBL" id="JXYQ01000017">
    <property type="protein sequence ID" value="KJA11312.1"/>
    <property type="molecule type" value="Genomic_DNA"/>
</dbReference>
<keyword evidence="3" id="KW-1185">Reference proteome</keyword>
<name>A0A0D7KBJ8_9BURK</name>
<proteinExistence type="predicted"/>
<reference evidence="2 3" key="1">
    <citation type="submission" date="2014-12" db="EMBL/GenBank/DDBJ databases">
        <title>Isolation of bacteria from lake water.</title>
        <authorList>
            <person name="Sheng K.-Y."/>
            <person name="Chin P.-S."/>
            <person name="Chan K.-G."/>
            <person name="Tan G.S."/>
        </authorList>
    </citation>
    <scope>NUCLEOTIDE SEQUENCE [LARGE SCALE GENOMIC DNA]</scope>
    <source>
        <strain evidence="2 3">KY4</strain>
    </source>
</reference>
<dbReference type="Proteomes" id="UP000032566">
    <property type="component" value="Unassembled WGS sequence"/>
</dbReference>
<accession>A0A0D7KBJ8</accession>
<evidence type="ECO:0000256" key="1">
    <source>
        <dbReference type="SAM" id="MobiDB-lite"/>
    </source>
</evidence>
<organism evidence="2 3">
    <name type="scientific">Acidovorax temperans</name>
    <dbReference type="NCBI Taxonomy" id="80878"/>
    <lineage>
        <taxon>Bacteria</taxon>
        <taxon>Pseudomonadati</taxon>
        <taxon>Pseudomonadota</taxon>
        <taxon>Betaproteobacteria</taxon>
        <taxon>Burkholderiales</taxon>
        <taxon>Comamonadaceae</taxon>
        <taxon>Acidovorax</taxon>
    </lineage>
</organism>
<comment type="caution">
    <text evidence="2">The sequence shown here is derived from an EMBL/GenBank/DDBJ whole genome shotgun (WGS) entry which is preliminary data.</text>
</comment>
<evidence type="ECO:0000313" key="2">
    <source>
        <dbReference type="EMBL" id="KJA11312.1"/>
    </source>
</evidence>
<protein>
    <submittedName>
        <fullName evidence="2">Uncharacterized protein</fullName>
    </submittedName>
</protein>
<feature type="region of interest" description="Disordered" evidence="1">
    <location>
        <begin position="1"/>
        <end position="27"/>
    </location>
</feature>
<evidence type="ECO:0000313" key="3">
    <source>
        <dbReference type="Proteomes" id="UP000032566"/>
    </source>
</evidence>
<dbReference type="STRING" id="80878.RP29_06215"/>
<dbReference type="PATRIC" id="fig|80878.5.peg.557"/>
<sequence length="244" mass="26130">MSAVAIPARGKKTGASAPKAQAKAPTTTPIATRDYPAAAIKAAFGQVEVLLEAAHAIDEDHPWSGDSDRLLRMAFVLAGQAHANPPTGFEIERIAFDIAALVRAARLVPGDSESEPRKILIDQAAVHLNWLTESDAGGLDCCDPEVPRPAAPGTTLHEQTASTSDEAECLELARRANYEIQRLSESTQLLTDEMDSEDGALVHSVMARIIALADITFHAAALHGRGRSESHQLQKLQRAFKGFI</sequence>
<dbReference type="AlphaFoldDB" id="A0A0D7KBJ8"/>
<dbReference type="RefSeq" id="WP_044396806.1">
    <property type="nucleotide sequence ID" value="NZ_JXYQ01000017.1"/>
</dbReference>
<gene>
    <name evidence="2" type="ORF">RP29_06215</name>
</gene>
<feature type="compositionally biased region" description="Low complexity" evidence="1">
    <location>
        <begin position="13"/>
        <end position="27"/>
    </location>
</feature>